<dbReference type="SMART" id="SM00225">
    <property type="entry name" value="BTB"/>
    <property type="match status" value="1"/>
</dbReference>
<dbReference type="Gene3D" id="3.30.710.10">
    <property type="entry name" value="Potassium Channel Kv1.1, Chain A"/>
    <property type="match status" value="1"/>
</dbReference>
<evidence type="ECO:0000259" key="2">
    <source>
        <dbReference type="PROSITE" id="PS50097"/>
    </source>
</evidence>
<dbReference type="InterPro" id="IPR011333">
    <property type="entry name" value="SKP1/BTB/POZ_sf"/>
</dbReference>
<reference evidence="3" key="1">
    <citation type="journal article" date="2023" name="Mol. Biol. Evol.">
        <title>Third-Generation Sequencing Reveals the Adaptive Role of the Epigenome in Three Deep-Sea Polychaetes.</title>
        <authorList>
            <person name="Perez M."/>
            <person name="Aroh O."/>
            <person name="Sun Y."/>
            <person name="Lan Y."/>
            <person name="Juniper S.K."/>
            <person name="Young C.R."/>
            <person name="Angers B."/>
            <person name="Qian P.Y."/>
        </authorList>
    </citation>
    <scope>NUCLEOTIDE SEQUENCE</scope>
    <source>
        <strain evidence="3">R07B-5</strain>
    </source>
</reference>
<evidence type="ECO:0000313" key="4">
    <source>
        <dbReference type="Proteomes" id="UP001209878"/>
    </source>
</evidence>
<dbReference type="AlphaFoldDB" id="A0AAD9L1H5"/>
<dbReference type="PANTHER" id="PTHR22744:SF17">
    <property type="entry name" value="BTB DOMAIN-CONTAINING PROTEIN"/>
    <property type="match status" value="1"/>
</dbReference>
<name>A0AAD9L1H5_RIDPI</name>
<protein>
    <recommendedName>
        <fullName evidence="2">BTB domain-containing protein</fullName>
    </recommendedName>
</protein>
<dbReference type="Proteomes" id="UP001209878">
    <property type="component" value="Unassembled WGS sequence"/>
</dbReference>
<keyword evidence="4" id="KW-1185">Reference proteome</keyword>
<organism evidence="3 4">
    <name type="scientific">Ridgeia piscesae</name>
    <name type="common">Tubeworm</name>
    <dbReference type="NCBI Taxonomy" id="27915"/>
    <lineage>
        <taxon>Eukaryota</taxon>
        <taxon>Metazoa</taxon>
        <taxon>Spiralia</taxon>
        <taxon>Lophotrochozoa</taxon>
        <taxon>Annelida</taxon>
        <taxon>Polychaeta</taxon>
        <taxon>Sedentaria</taxon>
        <taxon>Canalipalpata</taxon>
        <taxon>Sabellida</taxon>
        <taxon>Siboglinidae</taxon>
        <taxon>Ridgeia</taxon>
    </lineage>
</organism>
<accession>A0AAD9L1H5</accession>
<dbReference type="InterPro" id="IPR000210">
    <property type="entry name" value="BTB/POZ_dom"/>
</dbReference>
<dbReference type="SUPFAM" id="SSF54695">
    <property type="entry name" value="POZ domain"/>
    <property type="match status" value="1"/>
</dbReference>
<dbReference type="Pfam" id="PF00651">
    <property type="entry name" value="BTB"/>
    <property type="match status" value="1"/>
</dbReference>
<evidence type="ECO:0000256" key="1">
    <source>
        <dbReference type="SAM" id="Coils"/>
    </source>
</evidence>
<sequence>MSHDAKDPIDFTEPWPYSDITFIVDTRKVFANKTVLTLWSPVFEAMFQHDFKEKAATEIDLPGKSFDGLMELMRVLHPPNSDICENNVRLLLPLVQEYQIDVILERCEDFLLSQASSVRNFLLAEKYNLSRLRESNMAYLKRAPVSRLRSQPEFETLDSTVLKDLLLDKCERFESNMDSLREVRMVLERKKTTTFPGAHLLCANCNEAREQQVDCNHCLKNCCRKITEILRRLEQY</sequence>
<feature type="coiled-coil region" evidence="1">
    <location>
        <begin position="163"/>
        <end position="190"/>
    </location>
</feature>
<dbReference type="PANTHER" id="PTHR22744">
    <property type="entry name" value="HELIX LOOP HELIX PROTEIN 21-RELATED"/>
    <property type="match status" value="1"/>
</dbReference>
<comment type="caution">
    <text evidence="3">The sequence shown here is derived from an EMBL/GenBank/DDBJ whole genome shotgun (WGS) entry which is preliminary data.</text>
</comment>
<feature type="domain" description="BTB" evidence="2">
    <location>
        <begin position="18"/>
        <end position="85"/>
    </location>
</feature>
<dbReference type="EMBL" id="JAODUO010000405">
    <property type="protein sequence ID" value="KAK2181250.1"/>
    <property type="molecule type" value="Genomic_DNA"/>
</dbReference>
<evidence type="ECO:0000313" key="3">
    <source>
        <dbReference type="EMBL" id="KAK2181250.1"/>
    </source>
</evidence>
<gene>
    <name evidence="3" type="ORF">NP493_405g05014</name>
</gene>
<proteinExistence type="predicted"/>
<dbReference type="PROSITE" id="PS50097">
    <property type="entry name" value="BTB"/>
    <property type="match status" value="1"/>
</dbReference>
<keyword evidence="1" id="KW-0175">Coiled coil</keyword>